<dbReference type="GO" id="GO:0006508">
    <property type="term" value="P:proteolysis"/>
    <property type="evidence" value="ECO:0007669"/>
    <property type="project" value="UniProtKB-KW"/>
</dbReference>
<organism evidence="7 8">
    <name type="scientific">Dinothrombium tinctorium</name>
    <dbReference type="NCBI Taxonomy" id="1965070"/>
    <lineage>
        <taxon>Eukaryota</taxon>
        <taxon>Metazoa</taxon>
        <taxon>Ecdysozoa</taxon>
        <taxon>Arthropoda</taxon>
        <taxon>Chelicerata</taxon>
        <taxon>Arachnida</taxon>
        <taxon>Acari</taxon>
        <taxon>Acariformes</taxon>
        <taxon>Trombidiformes</taxon>
        <taxon>Prostigmata</taxon>
        <taxon>Anystina</taxon>
        <taxon>Parasitengona</taxon>
        <taxon>Trombidioidea</taxon>
        <taxon>Trombidiidae</taxon>
        <taxon>Dinothrombium</taxon>
    </lineage>
</organism>
<name>A0A443QX25_9ACAR</name>
<sequence>MPERIEVHPDFDKLSYENDIALIKLNSPLVFSKHIIPVCISQSTASGKWGNLIGWGSTEEDGPLSNTLQYAELQILTNHHCEKMFNQSRHFQYISSSFLCAGDDSGQIDSCIGDSGAPFVVQINGVWYLYGIVSWGIGSICAEPGIPTVFTRISTFYDWIKNVTSLHF</sequence>
<dbReference type="STRING" id="1965070.A0A443QX25"/>
<dbReference type="GO" id="GO:0004252">
    <property type="term" value="F:serine-type endopeptidase activity"/>
    <property type="evidence" value="ECO:0007669"/>
    <property type="project" value="InterPro"/>
</dbReference>
<dbReference type="InterPro" id="IPR050127">
    <property type="entry name" value="Serine_Proteases_S1"/>
</dbReference>
<dbReference type="GO" id="GO:0005615">
    <property type="term" value="C:extracellular space"/>
    <property type="evidence" value="ECO:0007669"/>
    <property type="project" value="TreeGrafter"/>
</dbReference>
<keyword evidence="2" id="KW-0378">Hydrolase</keyword>
<dbReference type="PROSITE" id="PS50240">
    <property type="entry name" value="TRYPSIN_DOM"/>
    <property type="match status" value="1"/>
</dbReference>
<dbReference type="PANTHER" id="PTHR24264">
    <property type="entry name" value="TRYPSIN-RELATED"/>
    <property type="match status" value="1"/>
</dbReference>
<dbReference type="InterPro" id="IPR043504">
    <property type="entry name" value="Peptidase_S1_PA_chymotrypsin"/>
</dbReference>
<comment type="caution">
    <text evidence="7">The sequence shown here is derived from an EMBL/GenBank/DDBJ whole genome shotgun (WGS) entry which is preliminary data.</text>
</comment>
<protein>
    <submittedName>
        <fullName evidence="7">Trypsin-like serine protease 3</fullName>
    </submittedName>
</protein>
<gene>
    <name evidence="7" type="ORF">B4U79_05193</name>
</gene>
<evidence type="ECO:0000256" key="5">
    <source>
        <dbReference type="ARBA" id="ARBA00024195"/>
    </source>
</evidence>
<dbReference type="PANTHER" id="PTHR24264:SF83">
    <property type="entry name" value="COMPLEMENT FACTOR I"/>
    <property type="match status" value="1"/>
</dbReference>
<reference evidence="7 8" key="1">
    <citation type="journal article" date="2018" name="Gigascience">
        <title>Genomes of trombidid mites reveal novel predicted allergens and laterally-transferred genes associated with secondary metabolism.</title>
        <authorList>
            <person name="Dong X."/>
            <person name="Chaisiri K."/>
            <person name="Xia D."/>
            <person name="Armstrong S.D."/>
            <person name="Fang Y."/>
            <person name="Donnelly M.J."/>
            <person name="Kadowaki T."/>
            <person name="McGarry J.W."/>
            <person name="Darby A.C."/>
            <person name="Makepeace B.L."/>
        </authorList>
    </citation>
    <scope>NUCLEOTIDE SEQUENCE [LARGE SCALE GENOMIC DNA]</scope>
    <source>
        <strain evidence="7">UoL-WK</strain>
    </source>
</reference>
<dbReference type="EMBL" id="NCKU01003401">
    <property type="protein sequence ID" value="RWS07578.1"/>
    <property type="molecule type" value="Genomic_DNA"/>
</dbReference>
<keyword evidence="3" id="KW-0720">Serine protease</keyword>
<dbReference type="InterPro" id="IPR009003">
    <property type="entry name" value="Peptidase_S1_PA"/>
</dbReference>
<dbReference type="OrthoDB" id="414661at2759"/>
<keyword evidence="1 7" id="KW-0645">Protease</keyword>
<evidence type="ECO:0000256" key="2">
    <source>
        <dbReference type="ARBA" id="ARBA00022801"/>
    </source>
</evidence>
<comment type="similarity">
    <text evidence="5">Belongs to the peptidase S1 family. CLIP subfamily.</text>
</comment>
<evidence type="ECO:0000256" key="3">
    <source>
        <dbReference type="ARBA" id="ARBA00022825"/>
    </source>
</evidence>
<dbReference type="SUPFAM" id="SSF50494">
    <property type="entry name" value="Trypsin-like serine proteases"/>
    <property type="match status" value="1"/>
</dbReference>
<dbReference type="Proteomes" id="UP000285301">
    <property type="component" value="Unassembled WGS sequence"/>
</dbReference>
<dbReference type="SMART" id="SM00020">
    <property type="entry name" value="Tryp_SPc"/>
    <property type="match status" value="1"/>
</dbReference>
<evidence type="ECO:0000313" key="8">
    <source>
        <dbReference type="Proteomes" id="UP000285301"/>
    </source>
</evidence>
<proteinExistence type="inferred from homology"/>
<dbReference type="FunFam" id="2.40.10.10:FF:000002">
    <property type="entry name" value="Transmembrane protease serine"/>
    <property type="match status" value="1"/>
</dbReference>
<dbReference type="InterPro" id="IPR001314">
    <property type="entry name" value="Peptidase_S1A"/>
</dbReference>
<dbReference type="PRINTS" id="PR00722">
    <property type="entry name" value="CHYMOTRYPSIN"/>
</dbReference>
<accession>A0A443QX25</accession>
<keyword evidence="4" id="KW-1015">Disulfide bond</keyword>
<evidence type="ECO:0000256" key="4">
    <source>
        <dbReference type="ARBA" id="ARBA00023157"/>
    </source>
</evidence>
<keyword evidence="8" id="KW-1185">Reference proteome</keyword>
<dbReference type="AlphaFoldDB" id="A0A443QX25"/>
<dbReference type="Pfam" id="PF00089">
    <property type="entry name" value="Trypsin"/>
    <property type="match status" value="1"/>
</dbReference>
<evidence type="ECO:0000313" key="7">
    <source>
        <dbReference type="EMBL" id="RWS07578.1"/>
    </source>
</evidence>
<feature type="domain" description="Peptidase S1" evidence="6">
    <location>
        <begin position="1"/>
        <end position="165"/>
    </location>
</feature>
<dbReference type="InterPro" id="IPR001254">
    <property type="entry name" value="Trypsin_dom"/>
</dbReference>
<dbReference type="CDD" id="cd00190">
    <property type="entry name" value="Tryp_SPc"/>
    <property type="match status" value="1"/>
</dbReference>
<evidence type="ECO:0000256" key="1">
    <source>
        <dbReference type="ARBA" id="ARBA00022670"/>
    </source>
</evidence>
<evidence type="ECO:0000259" key="6">
    <source>
        <dbReference type="PROSITE" id="PS50240"/>
    </source>
</evidence>
<dbReference type="Gene3D" id="2.40.10.10">
    <property type="entry name" value="Trypsin-like serine proteases"/>
    <property type="match status" value="1"/>
</dbReference>